<evidence type="ECO:0000313" key="2">
    <source>
        <dbReference type="Proteomes" id="UP000023435"/>
    </source>
</evidence>
<sequence>MFTLIIGLRPAASARAAEAQPLATLAPLDCMAYGLTPPNAQNQLAPSLPFYQPRVPRAQIDSVVSKPIASPTGNSKFPQFNHFKLWSIWFEPEGQAAALRPVMSWNIGEYTGFNPPGPLSQVQRGFTDSYGRSGLQLDDGRLGMWMNSLDPDFRRFSGTPANANDGHGSMNAGCWYYPPAPLAKLFPTVAHQFDVAFDVGIHHDGSSKNDWLPNGTITDGSAQAYFQLIARNRQPYYCEPPPPRAPGEPVPPPKVCDFSMTVEFYTRDPQYATKQYVHGDTSGTLTHPIAQTGLMEPKDQAHWIRRMDNSMVYKTSAPFHSRVHFRMSSSQFRAVLEAVASHRADPNDRLPEISLNPLDYDITLLNVNGEIHDSNAVPGHAQLGMSVSNIRITSVLDHSAAGAPAGYIGDGSAVVFRNSDNSIQLFQGEIGQGAADKVVLSAGPALGEPVGYFAAAAPRVVYRDTHRAIREIFRHNGQWTEWNLSAALGAADAYSDPRTFVDSANMPHVVYRDMAGDIHELYMDAGGWHRANLSTESVPARPRPALGAMAYVASGSPRIVFRTVDNGIGELYYWNGEWRQWDMTPLAGPGASVRSDPQGFADTNGLPRVVYLDSAGGLHELRINNGAWTHTDLSLLTGAPKGLGNPMGFVAGNAARVVYRGEDGRILELVDWNGQWLLNDLSATRGALKANADPMGFVDANGVARIVYRGDEDMQAQASDDNMLHELFYSGGQWLHRDL</sequence>
<gene>
    <name evidence="1" type="ORF">AZ78_2100</name>
</gene>
<protein>
    <submittedName>
        <fullName evidence="1">Uncharacterized protein</fullName>
    </submittedName>
</protein>
<dbReference type="OrthoDB" id="6057293at2"/>
<dbReference type="Proteomes" id="UP000023435">
    <property type="component" value="Unassembled WGS sequence"/>
</dbReference>
<organism evidence="1 2">
    <name type="scientific">Lysobacter capsici AZ78</name>
    <dbReference type="NCBI Taxonomy" id="1444315"/>
    <lineage>
        <taxon>Bacteria</taxon>
        <taxon>Pseudomonadati</taxon>
        <taxon>Pseudomonadota</taxon>
        <taxon>Gammaproteobacteria</taxon>
        <taxon>Lysobacterales</taxon>
        <taxon>Lysobacteraceae</taxon>
        <taxon>Lysobacter</taxon>
    </lineage>
</organism>
<dbReference type="RefSeq" id="WP_036108795.1">
    <property type="nucleotide sequence ID" value="NZ_JAJA02000001.1"/>
</dbReference>
<keyword evidence="2" id="KW-1185">Reference proteome</keyword>
<dbReference type="EMBL" id="JAJA02000001">
    <property type="protein sequence ID" value="KWS04550.1"/>
    <property type="molecule type" value="Genomic_DNA"/>
</dbReference>
<comment type="caution">
    <text evidence="1">The sequence shown here is derived from an EMBL/GenBank/DDBJ whole genome shotgun (WGS) entry which is preliminary data.</text>
</comment>
<reference evidence="1 2" key="1">
    <citation type="journal article" date="2014" name="Genome Announc.">
        <title>Draft Genome Sequence of Lysobacter capsici AZ78, a Bacterium Antagonistic to Plant-Pathogenic Oomycetes.</title>
        <authorList>
            <person name="Puopolo G."/>
            <person name="Sonego P."/>
            <person name="Engelen K."/>
            <person name="Pertot I."/>
        </authorList>
    </citation>
    <scope>NUCLEOTIDE SEQUENCE [LARGE SCALE GENOMIC DNA]</scope>
    <source>
        <strain evidence="1 2">AZ78</strain>
    </source>
</reference>
<accession>A0A120AGG5</accession>
<name>A0A120AGG5_9GAMM</name>
<dbReference type="AlphaFoldDB" id="A0A120AGG5"/>
<proteinExistence type="predicted"/>
<dbReference type="SUPFAM" id="SSF89372">
    <property type="entry name" value="Fucose-specific lectin"/>
    <property type="match status" value="1"/>
</dbReference>
<dbReference type="Gene3D" id="2.120.10.70">
    <property type="entry name" value="Fucose-specific lectin"/>
    <property type="match status" value="1"/>
</dbReference>
<evidence type="ECO:0000313" key="1">
    <source>
        <dbReference type="EMBL" id="KWS04550.1"/>
    </source>
</evidence>